<sequence length="188" mass="20126">MPAEPVAISFANTRSSAQRDRIATLPQWRAWLDEWPGIRAAGHAVDAGGLLLVRTTRDDVQLLLHATTGRAPAEPGAAVRLLDLIRLGTGLELHWQAGHATLAVPPGTAPATLIARHLAHAALGLLLTGPPLGACQEQHCLKLFVTTRADRRWCDSAACGNRARVRSHHRRRRTDEVGAAPMPPDAAG</sequence>
<comment type="caution">
    <text evidence="3">The sequence shown here is derived from an EMBL/GenBank/DDBJ whole genome shotgun (WGS) entry which is preliminary data.</text>
</comment>
<dbReference type="SUPFAM" id="SSF160904">
    <property type="entry name" value="Jann2411-like"/>
    <property type="match status" value="1"/>
</dbReference>
<protein>
    <recommendedName>
        <fullName evidence="2">Zinc finger CGNR domain-containing protein</fullName>
    </recommendedName>
</protein>
<dbReference type="PANTHER" id="PTHR35525:SF3">
    <property type="entry name" value="BLL6575 PROTEIN"/>
    <property type="match status" value="1"/>
</dbReference>
<organism evidence="3 4">
    <name type="scientific">Sphaerisporangium rufum</name>
    <dbReference type="NCBI Taxonomy" id="1381558"/>
    <lineage>
        <taxon>Bacteria</taxon>
        <taxon>Bacillati</taxon>
        <taxon>Actinomycetota</taxon>
        <taxon>Actinomycetes</taxon>
        <taxon>Streptosporangiales</taxon>
        <taxon>Streptosporangiaceae</taxon>
        <taxon>Sphaerisporangium</taxon>
    </lineage>
</organism>
<dbReference type="Gene3D" id="1.10.3300.10">
    <property type="entry name" value="Jann2411-like domain"/>
    <property type="match status" value="1"/>
</dbReference>
<dbReference type="InterPro" id="IPR010852">
    <property type="entry name" value="ABATE"/>
</dbReference>
<dbReference type="InterPro" id="IPR023286">
    <property type="entry name" value="ABATE_dom_sf"/>
</dbReference>
<dbReference type="Pfam" id="PF11706">
    <property type="entry name" value="zf-CGNR"/>
    <property type="match status" value="1"/>
</dbReference>
<name>A0A919V3I8_9ACTN</name>
<keyword evidence="4" id="KW-1185">Reference proteome</keyword>
<feature type="region of interest" description="Disordered" evidence="1">
    <location>
        <begin position="164"/>
        <end position="188"/>
    </location>
</feature>
<proteinExistence type="predicted"/>
<accession>A0A919V3I8</accession>
<evidence type="ECO:0000313" key="3">
    <source>
        <dbReference type="EMBL" id="GII80128.1"/>
    </source>
</evidence>
<evidence type="ECO:0000259" key="2">
    <source>
        <dbReference type="Pfam" id="PF11706"/>
    </source>
</evidence>
<dbReference type="Pfam" id="PF07336">
    <property type="entry name" value="ABATE"/>
    <property type="match status" value="1"/>
</dbReference>
<dbReference type="InterPro" id="IPR021005">
    <property type="entry name" value="Znf_CGNR"/>
</dbReference>
<dbReference type="PANTHER" id="PTHR35525">
    <property type="entry name" value="BLL6575 PROTEIN"/>
    <property type="match status" value="1"/>
</dbReference>
<gene>
    <name evidence="3" type="ORF">Sru01_51100</name>
</gene>
<dbReference type="Proteomes" id="UP000655287">
    <property type="component" value="Unassembled WGS sequence"/>
</dbReference>
<evidence type="ECO:0000256" key="1">
    <source>
        <dbReference type="SAM" id="MobiDB-lite"/>
    </source>
</evidence>
<evidence type="ECO:0000313" key="4">
    <source>
        <dbReference type="Proteomes" id="UP000655287"/>
    </source>
</evidence>
<feature type="domain" description="Zinc finger CGNR" evidence="2">
    <location>
        <begin position="132"/>
        <end position="172"/>
    </location>
</feature>
<dbReference type="EMBL" id="BOOU01000068">
    <property type="protein sequence ID" value="GII80128.1"/>
    <property type="molecule type" value="Genomic_DNA"/>
</dbReference>
<dbReference type="AlphaFoldDB" id="A0A919V3I8"/>
<dbReference type="RefSeq" id="WP_203990439.1">
    <property type="nucleotide sequence ID" value="NZ_BOOU01000068.1"/>
</dbReference>
<reference evidence="3" key="1">
    <citation type="submission" date="2021-01" db="EMBL/GenBank/DDBJ databases">
        <title>Whole genome shotgun sequence of Sphaerisporangium rufum NBRC 109079.</title>
        <authorList>
            <person name="Komaki H."/>
            <person name="Tamura T."/>
        </authorList>
    </citation>
    <scope>NUCLEOTIDE SEQUENCE</scope>
    <source>
        <strain evidence="3">NBRC 109079</strain>
    </source>
</reference>